<sequence length="936" mass="110062">MSLDQSLKKFVTNDKTLTTHTKIGNPELNIFGNKYLITKENEKKFYDIYKKAVFEKKDEAYITEKQLELGKLAIDLDFRYEPSVTKRQHSKDHVDDFIETLVQIIHKLFMNLTDKKVMFYVFEKPDVNVCDGKTKDGIHIIANIVCDFPMKLLIREMMIDDLPDIWDDLPIKNTWNDVVDEGVMKGSVNWQLYGSKKPGGVSYQLKYVYSSTIDNENLEITYIDPASIPFDFTALCVRNTENTHQCVINHDYQEKYEKKKKEFGRKQKPIVQKKGICQSTTLHDTLKITKTRKDIEELVQGMLEDQNVDQKYKEVHHYTMTLPEEFWGAGSYSKWIQVGWALKNMKNDIMRLTWYMFSCQSPEFDFDYNDVLEQWDKFDILNKDGLSYRSIIYWSKTTNYEEYVKIYKNTIDYYIDYSFKSPTDYDIANTLFHMFKSYYVCVSIKDNVWYEFDNNKWKAIDSGNTLRLRISTEMFKEYYKKLLQFQTTNQAKQHNISLSGQSTNQIIEVKNNDDDFGDFKKKVNEMLATCKSLKKTTTKQNIMREARELFYDRDFMSKIDNNVYLLGCNNCVIDFKEKIHRNGKHDDYISKSTGINYIPLSYYQEHKSHIINEINAFMEQLFPNDQEYGIELREYMWEHLASTLLGTIENQTFNIYNGKGSNGKSKLVELMSLILGDYKSTVPLTLITQKRNNIGGTSSEVHNLIGTRFAVMQEPSKHEKINEGVMKELTGGDPIQCRALFKDSVTFIPQFKLVVCTNCMPEVLSNDDGTWRRLRKVDFVSKFTDKPYNDINFPKKNYPHQFKVDTKIDEKFKEWGPVFLSMLVDIAYRTQGKVNDVPRVLAATKEYRKGQDKILEFHDDCFVSEPSRGGYTIRERDVTTRFRKWWDDNHTGEAPPKTKEVKEYFIQKYGPMPPKGWVNFSHKQLFENPEEEHALT</sequence>
<dbReference type="EMBL" id="MN740917">
    <property type="protein sequence ID" value="QHU17764.1"/>
    <property type="molecule type" value="Genomic_DNA"/>
</dbReference>
<dbReference type="AlphaFoldDB" id="A0A6C0KN26"/>
<keyword evidence="3" id="KW-0067">ATP-binding</keyword>
<dbReference type="InterPro" id="IPR014015">
    <property type="entry name" value="Helicase_SF3_DNA-vir"/>
</dbReference>
<evidence type="ECO:0000256" key="2">
    <source>
        <dbReference type="ARBA" id="ARBA00022801"/>
    </source>
</evidence>
<reference evidence="5" key="1">
    <citation type="journal article" date="2020" name="Nature">
        <title>Giant virus diversity and host interactions through global metagenomics.</title>
        <authorList>
            <person name="Schulz F."/>
            <person name="Roux S."/>
            <person name="Paez-Espino D."/>
            <person name="Jungbluth S."/>
            <person name="Walsh D.A."/>
            <person name="Denef V.J."/>
            <person name="McMahon K.D."/>
            <person name="Konstantinidis K.T."/>
            <person name="Eloe-Fadrosh E.A."/>
            <person name="Kyrpides N.C."/>
            <person name="Woyke T."/>
        </authorList>
    </citation>
    <scope>NUCLEOTIDE SEQUENCE</scope>
    <source>
        <strain evidence="5">GVMAG-S-3300012919-55</strain>
    </source>
</reference>
<proteinExistence type="predicted"/>
<dbReference type="InterPro" id="IPR056443">
    <property type="entry name" value="AEP_C962R"/>
</dbReference>
<accession>A0A6C0KN26</accession>
<dbReference type="InterPro" id="IPR014818">
    <property type="entry name" value="Phage/plasmid_primase_P4_C"/>
</dbReference>
<evidence type="ECO:0000313" key="5">
    <source>
        <dbReference type="EMBL" id="QHU17764.1"/>
    </source>
</evidence>
<feature type="domain" description="SF3 helicase" evidence="4">
    <location>
        <begin position="631"/>
        <end position="792"/>
    </location>
</feature>
<evidence type="ECO:0000256" key="3">
    <source>
        <dbReference type="ARBA" id="ARBA00022840"/>
    </source>
</evidence>
<dbReference type="SUPFAM" id="SSF52540">
    <property type="entry name" value="P-loop containing nucleoside triphosphate hydrolases"/>
    <property type="match status" value="1"/>
</dbReference>
<dbReference type="InterPro" id="IPR006500">
    <property type="entry name" value="Helicase_put_C_phage/plasmid"/>
</dbReference>
<dbReference type="GO" id="GO:0016817">
    <property type="term" value="F:hydrolase activity, acting on acid anhydrides"/>
    <property type="evidence" value="ECO:0007669"/>
    <property type="project" value="InterPro"/>
</dbReference>
<dbReference type="NCBIfam" id="TIGR01613">
    <property type="entry name" value="primase_Cterm"/>
    <property type="match status" value="1"/>
</dbReference>
<organism evidence="5">
    <name type="scientific">viral metagenome</name>
    <dbReference type="NCBI Taxonomy" id="1070528"/>
    <lineage>
        <taxon>unclassified sequences</taxon>
        <taxon>metagenomes</taxon>
        <taxon>organismal metagenomes</taxon>
    </lineage>
</organism>
<evidence type="ECO:0000259" key="4">
    <source>
        <dbReference type="PROSITE" id="PS51206"/>
    </source>
</evidence>
<keyword evidence="2" id="KW-0378">Hydrolase</keyword>
<dbReference type="PROSITE" id="PS51206">
    <property type="entry name" value="SF3_HELICASE_1"/>
    <property type="match status" value="1"/>
</dbReference>
<dbReference type="InterPro" id="IPR045455">
    <property type="entry name" value="NrS-1_pol-like_helicase"/>
</dbReference>
<keyword evidence="1" id="KW-0547">Nucleotide-binding</keyword>
<dbReference type="Pfam" id="PF08707">
    <property type="entry name" value="PriCT_2"/>
    <property type="match status" value="1"/>
</dbReference>
<evidence type="ECO:0000256" key="1">
    <source>
        <dbReference type="ARBA" id="ARBA00022741"/>
    </source>
</evidence>
<dbReference type="PANTHER" id="PTHR35372">
    <property type="entry name" value="ATP BINDING PROTEIN-RELATED"/>
    <property type="match status" value="1"/>
</dbReference>
<dbReference type="InterPro" id="IPR051620">
    <property type="entry name" value="ORF904-like_C"/>
</dbReference>
<dbReference type="Pfam" id="PF08706">
    <property type="entry name" value="D5_N"/>
    <property type="match status" value="1"/>
</dbReference>
<dbReference type="InterPro" id="IPR014819">
    <property type="entry name" value="PriCT_2"/>
</dbReference>
<dbReference type="GO" id="GO:0005524">
    <property type="term" value="F:ATP binding"/>
    <property type="evidence" value="ECO:0007669"/>
    <property type="project" value="UniProtKB-KW"/>
</dbReference>
<dbReference type="PANTHER" id="PTHR35372:SF2">
    <property type="entry name" value="SF3 HELICASE DOMAIN-CONTAINING PROTEIN"/>
    <property type="match status" value="1"/>
</dbReference>
<protein>
    <recommendedName>
        <fullName evidence="4">SF3 helicase domain-containing protein</fullName>
    </recommendedName>
</protein>
<name>A0A6C0KN26_9ZZZZ</name>
<dbReference type="Gene3D" id="3.40.50.300">
    <property type="entry name" value="P-loop containing nucleotide triphosphate hydrolases"/>
    <property type="match status" value="1"/>
</dbReference>
<dbReference type="Pfam" id="PF19263">
    <property type="entry name" value="DUF5906"/>
    <property type="match status" value="1"/>
</dbReference>
<dbReference type="InterPro" id="IPR027417">
    <property type="entry name" value="P-loop_NTPase"/>
</dbReference>
<dbReference type="Pfam" id="PF23162">
    <property type="entry name" value="AEP_C962R"/>
    <property type="match status" value="1"/>
</dbReference>